<dbReference type="EMBL" id="MU254917">
    <property type="protein sequence ID" value="KAG9239810.1"/>
    <property type="molecule type" value="Genomic_DNA"/>
</dbReference>
<dbReference type="Proteomes" id="UP000887226">
    <property type="component" value="Unassembled WGS sequence"/>
</dbReference>
<sequence length="95" mass="10779">MDRVAEEAGATRQSRRERILTTKALEQEMMKHGGNVDDGNRFATLSQRSSEARNWDESDKDNTDNVIEVRPGTPDAPRPDEKRGMRRTVYDPFGG</sequence>
<proteinExistence type="predicted"/>
<comment type="caution">
    <text evidence="2">The sequence shown here is derived from an EMBL/GenBank/DDBJ whole genome shotgun (WGS) entry which is preliminary data.</text>
</comment>
<gene>
    <name evidence="2" type="ORF">BJ878DRAFT_547047</name>
</gene>
<feature type="region of interest" description="Disordered" evidence="1">
    <location>
        <begin position="32"/>
        <end position="95"/>
    </location>
</feature>
<reference evidence="2" key="1">
    <citation type="journal article" date="2021" name="IMA Fungus">
        <title>Genomic characterization of three marine fungi, including Emericellopsis atlantica sp. nov. with signatures of a generalist lifestyle and marine biomass degradation.</title>
        <authorList>
            <person name="Hagestad O.C."/>
            <person name="Hou L."/>
            <person name="Andersen J.H."/>
            <person name="Hansen E.H."/>
            <person name="Altermark B."/>
            <person name="Li C."/>
            <person name="Kuhnert E."/>
            <person name="Cox R.J."/>
            <person name="Crous P.W."/>
            <person name="Spatafora J.W."/>
            <person name="Lail K."/>
            <person name="Amirebrahimi M."/>
            <person name="Lipzen A."/>
            <person name="Pangilinan J."/>
            <person name="Andreopoulos W."/>
            <person name="Hayes R.D."/>
            <person name="Ng V."/>
            <person name="Grigoriev I.V."/>
            <person name="Jackson S.A."/>
            <person name="Sutton T.D.S."/>
            <person name="Dobson A.D.W."/>
            <person name="Rama T."/>
        </authorList>
    </citation>
    <scope>NUCLEOTIDE SEQUENCE</scope>
    <source>
        <strain evidence="2">TRa3180A</strain>
    </source>
</reference>
<name>A0A9P7YV66_9HELO</name>
<evidence type="ECO:0000313" key="3">
    <source>
        <dbReference type="Proteomes" id="UP000887226"/>
    </source>
</evidence>
<evidence type="ECO:0000313" key="2">
    <source>
        <dbReference type="EMBL" id="KAG9239810.1"/>
    </source>
</evidence>
<accession>A0A9P7YV66</accession>
<evidence type="ECO:0000256" key="1">
    <source>
        <dbReference type="SAM" id="MobiDB-lite"/>
    </source>
</evidence>
<protein>
    <submittedName>
        <fullName evidence="2">Uncharacterized protein</fullName>
    </submittedName>
</protein>
<organism evidence="2 3">
    <name type="scientific">Calycina marina</name>
    <dbReference type="NCBI Taxonomy" id="1763456"/>
    <lineage>
        <taxon>Eukaryota</taxon>
        <taxon>Fungi</taxon>
        <taxon>Dikarya</taxon>
        <taxon>Ascomycota</taxon>
        <taxon>Pezizomycotina</taxon>
        <taxon>Leotiomycetes</taxon>
        <taxon>Helotiales</taxon>
        <taxon>Pezizellaceae</taxon>
        <taxon>Calycina</taxon>
    </lineage>
</organism>
<keyword evidence="3" id="KW-1185">Reference proteome</keyword>
<feature type="compositionally biased region" description="Basic and acidic residues" evidence="1">
    <location>
        <begin position="50"/>
        <end position="63"/>
    </location>
</feature>
<dbReference type="OrthoDB" id="10492443at2759"/>
<dbReference type="AlphaFoldDB" id="A0A9P7YV66"/>